<keyword evidence="3" id="KW-1185">Reference proteome</keyword>
<dbReference type="InterPro" id="IPR036034">
    <property type="entry name" value="PDZ_sf"/>
</dbReference>
<accession>A0A4Q1C3L1</accession>
<comment type="caution">
    <text evidence="2">The sequence shown here is derived from an EMBL/GenBank/DDBJ whole genome shotgun (WGS) entry which is preliminary data.</text>
</comment>
<evidence type="ECO:0008006" key="4">
    <source>
        <dbReference type="Google" id="ProtNLM"/>
    </source>
</evidence>
<protein>
    <recommendedName>
        <fullName evidence="4">PDZ domain-containing protein</fullName>
    </recommendedName>
</protein>
<sequence>MRIQRLSFVIWAVLLLSAAPHVLGDTANKPVAKEKTVELPALRVVGDPVEDFGFRVSPVFDSSRSSGLLRTFTPVVDMVLPNTAASKAGLRPGDRIVLADNMPTGSHSRALREWQRLQKKKWAEIESGATGILWTLVVESVWAKGDTRFVRLELPTAAPHWGATIWQTPPDRKPVRVPEPGPLATRAEEILNNGIWMILRETYQKGFDLPTDAANPSFLCFQWTLWDERGGHRMWVSRQRGRTDIIIEAIVRSNNQSVFGGTTPSRTPDQTLASVVTTLATSGVAYLTSPSGRLEKAVKLGQETELPIDAATAGFHAEMDFWLNQVGKTSPLWPLGVIEPATVRR</sequence>
<organism evidence="2 3">
    <name type="scientific">Oleiharenicola lentus</name>
    <dbReference type="NCBI Taxonomy" id="2508720"/>
    <lineage>
        <taxon>Bacteria</taxon>
        <taxon>Pseudomonadati</taxon>
        <taxon>Verrucomicrobiota</taxon>
        <taxon>Opitutia</taxon>
        <taxon>Opitutales</taxon>
        <taxon>Opitutaceae</taxon>
        <taxon>Oleiharenicola</taxon>
    </lineage>
</organism>
<proteinExistence type="predicted"/>
<evidence type="ECO:0000313" key="2">
    <source>
        <dbReference type="EMBL" id="RXK52805.1"/>
    </source>
</evidence>
<name>A0A4Q1C3L1_9BACT</name>
<evidence type="ECO:0000256" key="1">
    <source>
        <dbReference type="SAM" id="SignalP"/>
    </source>
</evidence>
<dbReference type="Proteomes" id="UP000290218">
    <property type="component" value="Unassembled WGS sequence"/>
</dbReference>
<keyword evidence="1" id="KW-0732">Signal</keyword>
<dbReference type="Gene3D" id="2.30.42.10">
    <property type="match status" value="1"/>
</dbReference>
<feature type="signal peptide" evidence="1">
    <location>
        <begin position="1"/>
        <end position="24"/>
    </location>
</feature>
<gene>
    <name evidence="2" type="ORF">ESB00_13875</name>
</gene>
<evidence type="ECO:0000313" key="3">
    <source>
        <dbReference type="Proteomes" id="UP000290218"/>
    </source>
</evidence>
<dbReference type="AlphaFoldDB" id="A0A4Q1C3L1"/>
<feature type="chain" id="PRO_5020442532" description="PDZ domain-containing protein" evidence="1">
    <location>
        <begin position="25"/>
        <end position="345"/>
    </location>
</feature>
<dbReference type="OrthoDB" id="9767928at2"/>
<dbReference type="SUPFAM" id="SSF50156">
    <property type="entry name" value="PDZ domain-like"/>
    <property type="match status" value="1"/>
</dbReference>
<reference evidence="2 3" key="1">
    <citation type="submission" date="2019-01" db="EMBL/GenBank/DDBJ databases">
        <title>Lacunisphaera sp. strain TWA-58.</title>
        <authorList>
            <person name="Chen W.-M."/>
        </authorList>
    </citation>
    <scope>NUCLEOTIDE SEQUENCE [LARGE SCALE GENOMIC DNA]</scope>
    <source>
        <strain evidence="2 3">TWA-58</strain>
    </source>
</reference>
<dbReference type="EMBL" id="SDHX01000002">
    <property type="protein sequence ID" value="RXK52805.1"/>
    <property type="molecule type" value="Genomic_DNA"/>
</dbReference>